<dbReference type="PANTHER" id="PTHR40460">
    <property type="entry name" value="CHROMOSOME 1, WHOLE GENOME SHOTGUN SEQUENCE"/>
    <property type="match status" value="1"/>
</dbReference>
<gene>
    <name evidence="2" type="ORF">PG986_007918</name>
</gene>
<keyword evidence="3" id="KW-1185">Reference proteome</keyword>
<feature type="compositionally biased region" description="Basic and acidic residues" evidence="1">
    <location>
        <begin position="39"/>
        <end position="51"/>
    </location>
</feature>
<dbReference type="Proteomes" id="UP001391051">
    <property type="component" value="Unassembled WGS sequence"/>
</dbReference>
<evidence type="ECO:0000313" key="3">
    <source>
        <dbReference type="Proteomes" id="UP001391051"/>
    </source>
</evidence>
<feature type="compositionally biased region" description="Basic and acidic residues" evidence="1">
    <location>
        <begin position="168"/>
        <end position="181"/>
    </location>
</feature>
<feature type="region of interest" description="Disordered" evidence="1">
    <location>
        <begin position="25"/>
        <end position="90"/>
    </location>
</feature>
<dbReference type="InterPro" id="IPR036629">
    <property type="entry name" value="YjbJ_sf"/>
</dbReference>
<dbReference type="RefSeq" id="XP_066700252.1">
    <property type="nucleotide sequence ID" value="XM_066844140.1"/>
</dbReference>
<comment type="caution">
    <text evidence="2">The sequence shown here is derived from an EMBL/GenBank/DDBJ whole genome shotgun (WGS) entry which is preliminary data.</text>
</comment>
<evidence type="ECO:0000256" key="1">
    <source>
        <dbReference type="SAM" id="MobiDB-lite"/>
    </source>
</evidence>
<dbReference type="SUPFAM" id="SSF69047">
    <property type="entry name" value="Hypothetical protein YjbJ"/>
    <property type="match status" value="1"/>
</dbReference>
<feature type="compositionally biased region" description="Polar residues" evidence="1">
    <location>
        <begin position="73"/>
        <end position="84"/>
    </location>
</feature>
<protein>
    <recommendedName>
        <fullName evidence="4">CsbD-like domain-containing protein</fullName>
    </recommendedName>
</protein>
<dbReference type="PANTHER" id="PTHR40460:SF1">
    <property type="entry name" value="CSBD-LIKE DOMAIN-CONTAINING PROTEIN"/>
    <property type="match status" value="1"/>
</dbReference>
<accession>A0ABR1QDZ5</accession>
<dbReference type="EMBL" id="JAQQWE010000005">
    <property type="protein sequence ID" value="KAK7952190.1"/>
    <property type="molecule type" value="Genomic_DNA"/>
</dbReference>
<reference evidence="2 3" key="1">
    <citation type="submission" date="2023-01" db="EMBL/GenBank/DDBJ databases">
        <title>Analysis of 21 Apiospora genomes using comparative genomics revels a genus with tremendous synthesis potential of carbohydrate active enzymes and secondary metabolites.</title>
        <authorList>
            <person name="Sorensen T."/>
        </authorList>
    </citation>
    <scope>NUCLEOTIDE SEQUENCE [LARGE SCALE GENOMIC DNA]</scope>
    <source>
        <strain evidence="2 3">CBS 24483</strain>
    </source>
</reference>
<evidence type="ECO:0008006" key="4">
    <source>
        <dbReference type="Google" id="ProtNLM"/>
    </source>
</evidence>
<dbReference type="Gene3D" id="1.10.1470.10">
    <property type="entry name" value="YjbJ"/>
    <property type="match status" value="1"/>
</dbReference>
<feature type="region of interest" description="Disordered" evidence="1">
    <location>
        <begin position="147"/>
        <end position="181"/>
    </location>
</feature>
<sequence length="181" mass="18710">MSANNASTGNSYLEKATGAVQDAFGTVTGNTSDKNVGQAKKDQADLEHDASKASVKVPGGAITSSGIAKDNQDQMSGNMKQTGGSAKEFVGNLTGSESLKQQGREMNKEGQGQEAKGILTQGYEGVKDRVGGTVGQGINSMLGNEGAAAEYQKQHDSGKVSQRGFEANIDKKAQADAEAHK</sequence>
<name>A0ABR1QDZ5_9PEZI</name>
<organism evidence="2 3">
    <name type="scientific">Apiospora aurea</name>
    <dbReference type="NCBI Taxonomy" id="335848"/>
    <lineage>
        <taxon>Eukaryota</taxon>
        <taxon>Fungi</taxon>
        <taxon>Dikarya</taxon>
        <taxon>Ascomycota</taxon>
        <taxon>Pezizomycotina</taxon>
        <taxon>Sordariomycetes</taxon>
        <taxon>Xylariomycetidae</taxon>
        <taxon>Amphisphaeriales</taxon>
        <taxon>Apiosporaceae</taxon>
        <taxon>Apiospora</taxon>
    </lineage>
</organism>
<proteinExistence type="predicted"/>
<dbReference type="GeneID" id="92077202"/>
<evidence type="ECO:0000313" key="2">
    <source>
        <dbReference type="EMBL" id="KAK7952190.1"/>
    </source>
</evidence>